<comment type="caution">
    <text evidence="1">The sequence shown here is derived from an EMBL/GenBank/DDBJ whole genome shotgun (WGS) entry which is preliminary data.</text>
</comment>
<evidence type="ECO:0000313" key="2">
    <source>
        <dbReference type="Proteomes" id="UP001219934"/>
    </source>
</evidence>
<sequence length="149" mass="16207">MAEHRPNYKNLSCLMHFLCQLSPGLGKVNEKIRSAGTPDLLIFIPLTQQLSSSHNGQSLCDPVLIVPFGKSLRPFVQVDIAQYRRLGRADSRKLETGLTLASEGQHPSSPEMTLGMVKPPVEPWCVAVAPVSREVQGPDAGEACSSRSQ</sequence>
<name>A0AAD6AD62_9TELE</name>
<gene>
    <name evidence="1" type="ORF">JOQ06_014227</name>
</gene>
<evidence type="ECO:0000313" key="1">
    <source>
        <dbReference type="EMBL" id="KAJ4922390.1"/>
    </source>
</evidence>
<organism evidence="1 2">
    <name type="scientific">Pogonophryne albipinna</name>
    <dbReference type="NCBI Taxonomy" id="1090488"/>
    <lineage>
        <taxon>Eukaryota</taxon>
        <taxon>Metazoa</taxon>
        <taxon>Chordata</taxon>
        <taxon>Craniata</taxon>
        <taxon>Vertebrata</taxon>
        <taxon>Euteleostomi</taxon>
        <taxon>Actinopterygii</taxon>
        <taxon>Neopterygii</taxon>
        <taxon>Teleostei</taxon>
        <taxon>Neoteleostei</taxon>
        <taxon>Acanthomorphata</taxon>
        <taxon>Eupercaria</taxon>
        <taxon>Perciformes</taxon>
        <taxon>Notothenioidei</taxon>
        <taxon>Pogonophryne</taxon>
    </lineage>
</organism>
<keyword evidence="2" id="KW-1185">Reference proteome</keyword>
<dbReference type="Proteomes" id="UP001219934">
    <property type="component" value="Unassembled WGS sequence"/>
</dbReference>
<feature type="non-terminal residue" evidence="1">
    <location>
        <position position="1"/>
    </location>
</feature>
<protein>
    <submittedName>
        <fullName evidence="1">Uncharacterized protein</fullName>
    </submittedName>
</protein>
<reference evidence="1" key="1">
    <citation type="submission" date="2022-11" db="EMBL/GenBank/DDBJ databases">
        <title>Chromosome-level genome of Pogonophryne albipinna.</title>
        <authorList>
            <person name="Jo E."/>
        </authorList>
    </citation>
    <scope>NUCLEOTIDE SEQUENCE</scope>
    <source>
        <strain evidence="1">SGF0006</strain>
        <tissue evidence="1">Muscle</tissue>
    </source>
</reference>
<dbReference type="AlphaFoldDB" id="A0AAD6AD62"/>
<accession>A0AAD6AD62</accession>
<proteinExistence type="predicted"/>
<dbReference type="EMBL" id="JAPTMU010000072">
    <property type="protein sequence ID" value="KAJ4922390.1"/>
    <property type="molecule type" value="Genomic_DNA"/>
</dbReference>